<dbReference type="GeneID" id="84593764"/>
<feature type="compositionally biased region" description="Basic and acidic residues" evidence="1">
    <location>
        <begin position="29"/>
        <end position="43"/>
    </location>
</feature>
<sequence>MAKGEHGPDIGKNGGGKNDPKRMSGWRMSDGEGKDGGGIRGGEDGVMAYRQEDGWMDRWRAAKRKKRRMKWTEKDGRGDKMSIWDKSYLQDLEDGDLLQATSCKLEPKTPPKACPGKAHGLVLRIFPREWWGSQHLSLLSLAEAASTATLPSEIFRIPSGTGLTMLHGSSFHVFFPAWATAKAGMTVMMLLIQIADASCHLILQMPLNGWETHQHAFLSGNFHCVMTKMPAVTKQTPGCLKNNKPDNRYCG</sequence>
<proteinExistence type="predicted"/>
<organism evidence="2">
    <name type="scientific">Aspergillus niger</name>
    <dbReference type="NCBI Taxonomy" id="5061"/>
    <lineage>
        <taxon>Eukaryota</taxon>
        <taxon>Fungi</taxon>
        <taxon>Dikarya</taxon>
        <taxon>Ascomycota</taxon>
        <taxon>Pezizomycotina</taxon>
        <taxon>Eurotiomycetes</taxon>
        <taxon>Eurotiomycetidae</taxon>
        <taxon>Eurotiales</taxon>
        <taxon>Aspergillaceae</taxon>
        <taxon>Aspergillus</taxon>
        <taxon>Aspergillus subgen. Circumdati</taxon>
    </lineage>
</organism>
<feature type="region of interest" description="Disordered" evidence="1">
    <location>
        <begin position="1"/>
        <end position="45"/>
    </location>
</feature>
<evidence type="ECO:0000256" key="1">
    <source>
        <dbReference type="SAM" id="MobiDB-lite"/>
    </source>
</evidence>
<dbReference type="VEuPathDB" id="FungiDB:An18g06240"/>
<protein>
    <submittedName>
        <fullName evidence="2">Uncharacterized protein</fullName>
    </submittedName>
</protein>
<dbReference type="AlphaFoldDB" id="A0AAJ8BSF6"/>
<reference evidence="2" key="2">
    <citation type="submission" date="2025-08" db="UniProtKB">
        <authorList>
            <consortium name="RefSeq"/>
        </authorList>
    </citation>
    <scope>IDENTIFICATION</scope>
</reference>
<gene>
    <name evidence="2" type="ORF">An18g06240</name>
</gene>
<dbReference type="RefSeq" id="XP_059602994.1">
    <property type="nucleotide sequence ID" value="XM_059745877.1"/>
</dbReference>
<evidence type="ECO:0000313" key="2">
    <source>
        <dbReference type="RefSeq" id="XP_059602994.1"/>
    </source>
</evidence>
<name>A0AAJ8BSF6_ASPNG</name>
<accession>A0AAJ8BSF6</accession>
<dbReference type="KEGG" id="ang:An18g06240"/>
<reference evidence="2" key="1">
    <citation type="submission" date="2025-02" db="EMBL/GenBank/DDBJ databases">
        <authorList>
            <consortium name="NCBI Genome Project"/>
        </authorList>
    </citation>
    <scope>NUCLEOTIDE SEQUENCE</scope>
</reference>